<evidence type="ECO:0000313" key="1">
    <source>
        <dbReference type="EMBL" id="CRY79962.1"/>
    </source>
</evidence>
<sequence>MALKGYRFPIAHAEAFPQGLVLVGQIEPLIKYNPDRNAVPEQQIDYNPKTGAGSRLPMWKATVTDPSETNAKRASFQLIFLSEVQPVPSTPEVLPGMRQIELEGLLAEPRVMGQGEFKYQGFVFYAGGIKGDTSGARGKSAAESRVA</sequence>
<protein>
    <recommendedName>
        <fullName evidence="3">Plasmid replication, integration and excision activator</fullName>
    </recommendedName>
</protein>
<proteinExistence type="predicted"/>
<dbReference type="KEGG" id="nfr:ERS450000_03603"/>
<evidence type="ECO:0008006" key="3">
    <source>
        <dbReference type="Google" id="ProtNLM"/>
    </source>
</evidence>
<geneLocation type="plasmid" evidence="1">
    <name>2</name>
</geneLocation>
<reference evidence="2" key="1">
    <citation type="submission" date="2015-03" db="EMBL/GenBank/DDBJ databases">
        <authorList>
            <consortium name="Pathogen Informatics"/>
        </authorList>
    </citation>
    <scope>NUCLEOTIDE SEQUENCE [LARGE SCALE GENOMIC DNA]</scope>
    <source>
        <strain evidence="2">NCTC11134</strain>
        <plasmid evidence="2">2</plasmid>
    </source>
</reference>
<name>A0A0H5NWX0_NOCFR</name>
<keyword evidence="1" id="KW-0614">Plasmid</keyword>
<dbReference type="Proteomes" id="UP000057820">
    <property type="component" value="Plasmid 2"/>
</dbReference>
<accession>A0A0H5NWX0</accession>
<dbReference type="EMBL" id="LN868939">
    <property type="protein sequence ID" value="CRY79962.1"/>
    <property type="molecule type" value="Genomic_DNA"/>
</dbReference>
<dbReference type="RefSeq" id="WP_060593624.1">
    <property type="nucleotide sequence ID" value="NZ_CP031418.1"/>
</dbReference>
<gene>
    <name evidence="1" type="ORF">ERS450000_03603</name>
</gene>
<organism evidence="1 2">
    <name type="scientific">Nocardia farcinica</name>
    <dbReference type="NCBI Taxonomy" id="37329"/>
    <lineage>
        <taxon>Bacteria</taxon>
        <taxon>Bacillati</taxon>
        <taxon>Actinomycetota</taxon>
        <taxon>Actinomycetes</taxon>
        <taxon>Mycobacteriales</taxon>
        <taxon>Nocardiaceae</taxon>
        <taxon>Nocardia</taxon>
    </lineage>
</organism>
<dbReference type="AlphaFoldDB" id="A0A0H5NWX0"/>
<evidence type="ECO:0000313" key="2">
    <source>
        <dbReference type="Proteomes" id="UP000057820"/>
    </source>
</evidence>